<dbReference type="SUPFAM" id="SSF53822">
    <property type="entry name" value="Periplasmic binding protein-like I"/>
    <property type="match status" value="1"/>
</dbReference>
<dbReference type="PANTHER" id="PTHR30146:SF109">
    <property type="entry name" value="HTH-TYPE TRANSCRIPTIONAL REGULATOR GALS"/>
    <property type="match status" value="1"/>
</dbReference>
<dbReference type="Pfam" id="PF13377">
    <property type="entry name" value="Peripla_BP_3"/>
    <property type="match status" value="1"/>
</dbReference>
<dbReference type="AlphaFoldDB" id="A0AA37JBV9"/>
<dbReference type="SUPFAM" id="SSF47413">
    <property type="entry name" value="lambda repressor-like DNA-binding domains"/>
    <property type="match status" value="1"/>
</dbReference>
<keyword evidence="2" id="KW-0238">DNA-binding</keyword>
<dbReference type="PANTHER" id="PTHR30146">
    <property type="entry name" value="LACI-RELATED TRANSCRIPTIONAL REPRESSOR"/>
    <property type="match status" value="1"/>
</dbReference>
<evidence type="ECO:0000313" key="5">
    <source>
        <dbReference type="EMBL" id="GKG98128.1"/>
    </source>
</evidence>
<organism evidence="5 6">
    <name type="scientific">Hungatella hathewayi</name>
    <dbReference type="NCBI Taxonomy" id="154046"/>
    <lineage>
        <taxon>Bacteria</taxon>
        <taxon>Bacillati</taxon>
        <taxon>Bacillota</taxon>
        <taxon>Clostridia</taxon>
        <taxon>Lachnospirales</taxon>
        <taxon>Lachnospiraceae</taxon>
        <taxon>Hungatella</taxon>
    </lineage>
</organism>
<keyword evidence="3" id="KW-0804">Transcription</keyword>
<gene>
    <name evidence="5" type="ORF">CE91St55_01100</name>
</gene>
<evidence type="ECO:0000256" key="1">
    <source>
        <dbReference type="ARBA" id="ARBA00023015"/>
    </source>
</evidence>
<sequence>MVKLVDVARACGLSVSQTSRALNGRQDVSEETKRRVSQTAAAMGYVKNLTAQTLSAKTPMQLAVVVTGVSEQTENSSFFFGIMQGVNSFANQNGYETVVYMMEKSPECFETYCRQRGAGGMILMNADYDEPAVKKVAEGNFPCVFIDIPYTGERKGCVIVNNAYYSRLAVEHMVKRGRKRIAMITGSGHSIVEKEREEGYMQALRQAGLTVKPEWIVKGDFRYDMAHEQAVRLMEKEPKIDGFFCASDLMALGVINALRGQHIKIPKQVSVFGFDGLLSSEYARPKLSTIRQNQKYKGFLAARMLADILGNEAYEPTVVVPCEVCLRESV</sequence>
<protein>
    <submittedName>
        <fullName evidence="5">LacI family transcriptional regulator</fullName>
    </submittedName>
</protein>
<reference evidence="5" key="1">
    <citation type="submission" date="2022-01" db="EMBL/GenBank/DDBJ databases">
        <title>Novel bile acid biosynthetic pathways are enriched in the microbiome of centenarians.</title>
        <authorList>
            <person name="Sato Y."/>
            <person name="Atarashi K."/>
            <person name="Plichta R.D."/>
            <person name="Arai Y."/>
            <person name="Sasajima S."/>
            <person name="Kearney M.S."/>
            <person name="Suda W."/>
            <person name="Takeshita K."/>
            <person name="Sasaki T."/>
            <person name="Okamoto S."/>
            <person name="Skelly N.A."/>
            <person name="Okamura Y."/>
            <person name="Vlamakis H."/>
            <person name="Li Y."/>
            <person name="Tanoue T."/>
            <person name="Takei H."/>
            <person name="Nittono H."/>
            <person name="Narushima S."/>
            <person name="Irie J."/>
            <person name="Itoh H."/>
            <person name="Moriya K."/>
            <person name="Sugiura Y."/>
            <person name="Suematsu M."/>
            <person name="Moritoki N."/>
            <person name="Shibata S."/>
            <person name="Littman R.D."/>
            <person name="Fischbach A.M."/>
            <person name="Uwamino Y."/>
            <person name="Inoue T."/>
            <person name="Honda A."/>
            <person name="Hattori M."/>
            <person name="Murai T."/>
            <person name="Xavier J.R."/>
            <person name="Hirose N."/>
            <person name="Honda K."/>
        </authorList>
    </citation>
    <scope>NUCLEOTIDE SEQUENCE</scope>
    <source>
        <strain evidence="5">CE91-St55</strain>
    </source>
</reference>
<dbReference type="Gene3D" id="3.40.50.2300">
    <property type="match status" value="2"/>
</dbReference>
<evidence type="ECO:0000256" key="3">
    <source>
        <dbReference type="ARBA" id="ARBA00023163"/>
    </source>
</evidence>
<dbReference type="SMART" id="SM00354">
    <property type="entry name" value="HTH_LACI"/>
    <property type="match status" value="1"/>
</dbReference>
<dbReference type="RefSeq" id="WP_207746980.1">
    <property type="nucleotide sequence ID" value="NZ_BQNJ01000001.1"/>
</dbReference>
<name>A0AA37JBV9_9FIRM</name>
<dbReference type="GO" id="GO:0003700">
    <property type="term" value="F:DNA-binding transcription factor activity"/>
    <property type="evidence" value="ECO:0007669"/>
    <property type="project" value="TreeGrafter"/>
</dbReference>
<evidence type="ECO:0000259" key="4">
    <source>
        <dbReference type="PROSITE" id="PS50932"/>
    </source>
</evidence>
<comment type="caution">
    <text evidence="5">The sequence shown here is derived from an EMBL/GenBank/DDBJ whole genome shotgun (WGS) entry which is preliminary data.</text>
</comment>
<dbReference type="CDD" id="cd01392">
    <property type="entry name" value="HTH_LacI"/>
    <property type="match status" value="1"/>
</dbReference>
<dbReference type="InterPro" id="IPR000843">
    <property type="entry name" value="HTH_LacI"/>
</dbReference>
<proteinExistence type="predicted"/>
<dbReference type="InterPro" id="IPR010982">
    <property type="entry name" value="Lambda_DNA-bd_dom_sf"/>
</dbReference>
<accession>A0AA37JBV9</accession>
<feature type="domain" description="HTH lacI-type" evidence="4">
    <location>
        <begin position="2"/>
        <end position="56"/>
    </location>
</feature>
<keyword evidence="1" id="KW-0805">Transcription regulation</keyword>
<dbReference type="InterPro" id="IPR046335">
    <property type="entry name" value="LacI/GalR-like_sensor"/>
</dbReference>
<evidence type="ECO:0000313" key="6">
    <source>
        <dbReference type="Proteomes" id="UP001055091"/>
    </source>
</evidence>
<dbReference type="PROSITE" id="PS50932">
    <property type="entry name" value="HTH_LACI_2"/>
    <property type="match status" value="1"/>
</dbReference>
<dbReference type="Proteomes" id="UP001055091">
    <property type="component" value="Unassembled WGS sequence"/>
</dbReference>
<dbReference type="GO" id="GO:0000976">
    <property type="term" value="F:transcription cis-regulatory region binding"/>
    <property type="evidence" value="ECO:0007669"/>
    <property type="project" value="TreeGrafter"/>
</dbReference>
<evidence type="ECO:0000256" key="2">
    <source>
        <dbReference type="ARBA" id="ARBA00023125"/>
    </source>
</evidence>
<dbReference type="Gene3D" id="1.10.260.40">
    <property type="entry name" value="lambda repressor-like DNA-binding domains"/>
    <property type="match status" value="1"/>
</dbReference>
<dbReference type="EMBL" id="BQNJ01000001">
    <property type="protein sequence ID" value="GKG98128.1"/>
    <property type="molecule type" value="Genomic_DNA"/>
</dbReference>
<dbReference type="Pfam" id="PF00356">
    <property type="entry name" value="LacI"/>
    <property type="match status" value="1"/>
</dbReference>
<dbReference type="CDD" id="cd06267">
    <property type="entry name" value="PBP1_LacI_sugar_binding-like"/>
    <property type="match status" value="1"/>
</dbReference>
<dbReference type="InterPro" id="IPR028082">
    <property type="entry name" value="Peripla_BP_I"/>
</dbReference>